<dbReference type="InterPro" id="IPR007278">
    <property type="entry name" value="DUF397"/>
</dbReference>
<evidence type="ECO:0000313" key="3">
    <source>
        <dbReference type="Proteomes" id="UP000462055"/>
    </source>
</evidence>
<gene>
    <name evidence="2" type="ORF">F8568_016625</name>
</gene>
<feature type="domain" description="DUF397" evidence="1">
    <location>
        <begin position="6"/>
        <end position="72"/>
    </location>
</feature>
<dbReference type="Pfam" id="PF04149">
    <property type="entry name" value="DUF397"/>
    <property type="match status" value="1"/>
</dbReference>
<dbReference type="EMBL" id="WBMS02000012">
    <property type="protein sequence ID" value="MWA01968.1"/>
    <property type="molecule type" value="Genomic_DNA"/>
</dbReference>
<dbReference type="Proteomes" id="UP000462055">
    <property type="component" value="Unassembled WGS sequence"/>
</dbReference>
<name>A0A6I4M741_9ACTN</name>
<keyword evidence="3" id="KW-1185">Reference proteome</keyword>
<evidence type="ECO:0000259" key="1">
    <source>
        <dbReference type="Pfam" id="PF04149"/>
    </source>
</evidence>
<accession>A0A6I4M741</accession>
<dbReference type="RefSeq" id="WP_151594462.1">
    <property type="nucleotide sequence ID" value="NZ_WBMS02000012.1"/>
</dbReference>
<comment type="caution">
    <text evidence="2">The sequence shown here is derived from an EMBL/GenBank/DDBJ whole genome shotgun (WGS) entry which is preliminary data.</text>
</comment>
<reference evidence="2" key="1">
    <citation type="submission" date="2019-12" db="EMBL/GenBank/DDBJ databases">
        <title>Actinomadura physcomitrii sp. nov., a novel actinomycete isolated from moss [Physcomitrium sphaericum (Ludw) Fuernr].</title>
        <authorList>
            <person name="Zhuang X."/>
        </authorList>
    </citation>
    <scope>NUCLEOTIDE SEQUENCE [LARGE SCALE GENOMIC DNA]</scope>
    <source>
        <strain evidence="2">LD22</strain>
    </source>
</reference>
<sequence length="92" mass="10260">MDRNALNWRKSSLSGNNGGDCVEVAVVRGRDCEVANKVDEEFVVLVRDSKNRDREPQVFTVAEWDAFLAGVRQQEFDSARLIAEYASPVAVS</sequence>
<proteinExistence type="predicted"/>
<dbReference type="AlphaFoldDB" id="A0A6I4M741"/>
<evidence type="ECO:0000313" key="2">
    <source>
        <dbReference type="EMBL" id="MWA01968.1"/>
    </source>
</evidence>
<protein>
    <submittedName>
        <fullName evidence="2">DUF397 domain-containing protein</fullName>
    </submittedName>
</protein>
<organism evidence="2 3">
    <name type="scientific">Actinomadura physcomitrii</name>
    <dbReference type="NCBI Taxonomy" id="2650748"/>
    <lineage>
        <taxon>Bacteria</taxon>
        <taxon>Bacillati</taxon>
        <taxon>Actinomycetota</taxon>
        <taxon>Actinomycetes</taxon>
        <taxon>Streptosporangiales</taxon>
        <taxon>Thermomonosporaceae</taxon>
        <taxon>Actinomadura</taxon>
    </lineage>
</organism>